<dbReference type="Pfam" id="PF04972">
    <property type="entry name" value="BON"/>
    <property type="match status" value="1"/>
</dbReference>
<evidence type="ECO:0000313" key="3">
    <source>
        <dbReference type="Proteomes" id="UP000831684"/>
    </source>
</evidence>
<name>A0A9E7D6A6_9HYPH</name>
<gene>
    <name evidence="2" type="ORF">K9D25_04450</name>
</gene>
<evidence type="ECO:0000259" key="1">
    <source>
        <dbReference type="Pfam" id="PF04972"/>
    </source>
</evidence>
<accession>A0A9E7D6A6</accession>
<evidence type="ECO:0000313" key="2">
    <source>
        <dbReference type="EMBL" id="UOK71975.1"/>
    </source>
</evidence>
<dbReference type="InterPro" id="IPR007055">
    <property type="entry name" value="BON_dom"/>
</dbReference>
<dbReference type="KEGG" id="apol:K9D25_04450"/>
<proteinExistence type="predicted"/>
<protein>
    <submittedName>
        <fullName evidence="2">BON domain-containing protein</fullName>
    </submittedName>
</protein>
<organism evidence="2 3">
    <name type="scientific">Ancylobacter polymorphus</name>
    <dbReference type="NCBI Taxonomy" id="223390"/>
    <lineage>
        <taxon>Bacteria</taxon>
        <taxon>Pseudomonadati</taxon>
        <taxon>Pseudomonadota</taxon>
        <taxon>Alphaproteobacteria</taxon>
        <taxon>Hyphomicrobiales</taxon>
        <taxon>Xanthobacteraceae</taxon>
        <taxon>Ancylobacter</taxon>
    </lineage>
</organism>
<dbReference type="RefSeq" id="WP_244379676.1">
    <property type="nucleotide sequence ID" value="NZ_CP083239.1"/>
</dbReference>
<feature type="domain" description="BON" evidence="1">
    <location>
        <begin position="3"/>
        <end position="70"/>
    </location>
</feature>
<sequence>MPDAELNRRLRDAVERILRDAEVEVGICRDKRIITLTGRVPTRGLQISIEDAVGRLAGGFTIVNQVKVEPPLYCRTVRLH</sequence>
<dbReference type="EMBL" id="CP083239">
    <property type="protein sequence ID" value="UOK71975.1"/>
    <property type="molecule type" value="Genomic_DNA"/>
</dbReference>
<reference evidence="2" key="1">
    <citation type="submission" date="2021-09" db="EMBL/GenBank/DDBJ databases">
        <title>Network and meta-omics reveal the key degrader and cooperation patterns in an efficient 1,4-dioxane-degrading microbial community.</title>
        <authorList>
            <person name="Dai C."/>
        </authorList>
    </citation>
    <scope>NUCLEOTIDE SEQUENCE</scope>
    <source>
        <strain evidence="2">ZM13</strain>
    </source>
</reference>
<dbReference type="AlphaFoldDB" id="A0A9E7D6A6"/>
<dbReference type="Proteomes" id="UP000831684">
    <property type="component" value="Chromosome"/>
</dbReference>